<dbReference type="FunFam" id="2.170.150.10:FF:000002">
    <property type="entry name" value="Translationally-controlled tumor protein homolog"/>
    <property type="match status" value="1"/>
</dbReference>
<dbReference type="AlphaFoldDB" id="A0AAQ4PY68"/>
<dbReference type="GO" id="GO:0005737">
    <property type="term" value="C:cytoplasm"/>
    <property type="evidence" value="ECO:0007669"/>
    <property type="project" value="TreeGrafter"/>
</dbReference>
<reference evidence="4 5" key="1">
    <citation type="journal article" date="2021" name="G3 (Bethesda)">
        <title>Improved contiguity of the threespine stickleback genome using long-read sequencing.</title>
        <authorList>
            <person name="Nath S."/>
            <person name="Shaw D.E."/>
            <person name="White M.A."/>
        </authorList>
    </citation>
    <scope>NUCLEOTIDE SEQUENCE [LARGE SCALE GENOMIC DNA]</scope>
    <source>
        <strain evidence="4 5">Lake Benthic</strain>
    </source>
</reference>
<proteinExistence type="inferred from homology"/>
<dbReference type="PANTHER" id="PTHR11991:SF0">
    <property type="entry name" value="TRANSLATIONALLY-CONTROLLED TUMOR PROTEIN"/>
    <property type="match status" value="1"/>
</dbReference>
<dbReference type="PRINTS" id="PR01653">
    <property type="entry name" value="TCTPROTEIN"/>
</dbReference>
<accession>A0AAQ4PY68</accession>
<dbReference type="Gene3D" id="2.170.150.10">
    <property type="entry name" value="Metal Binding Protein, Guanine Nucleotide Exchange Factor, Chain A"/>
    <property type="match status" value="1"/>
</dbReference>
<dbReference type="Pfam" id="PF00838">
    <property type="entry name" value="TCTP"/>
    <property type="match status" value="1"/>
</dbReference>
<evidence type="ECO:0000313" key="4">
    <source>
        <dbReference type="Ensembl" id="ENSGACP00000043790.1"/>
    </source>
</evidence>
<protein>
    <recommendedName>
        <fullName evidence="1">Translationally-controlled tumor protein homolog</fullName>
    </recommendedName>
</protein>
<dbReference type="PANTHER" id="PTHR11991">
    <property type="entry name" value="TRANSLATIONALLY CONTROLLED TUMOR PROTEIN-RELATED"/>
    <property type="match status" value="1"/>
</dbReference>
<name>A0AAQ4PY68_GASAC</name>
<dbReference type="Proteomes" id="UP000007635">
    <property type="component" value="Chromosome XVI"/>
</dbReference>
<dbReference type="GeneTree" id="ENSGT00390000006051"/>
<dbReference type="InterPro" id="IPR011323">
    <property type="entry name" value="Mss4/transl-control_tumour"/>
</dbReference>
<dbReference type="InterPro" id="IPR011057">
    <property type="entry name" value="Mss4-like_sf"/>
</dbReference>
<evidence type="ECO:0000256" key="2">
    <source>
        <dbReference type="PROSITE-ProRule" id="PRU01133"/>
    </source>
</evidence>
<comment type="similarity">
    <text evidence="2">Belongs to the TCTP family.</text>
</comment>
<dbReference type="InterPro" id="IPR034737">
    <property type="entry name" value="TCTP"/>
</dbReference>
<dbReference type="SUPFAM" id="SSF51316">
    <property type="entry name" value="Mss4-like"/>
    <property type="match status" value="1"/>
</dbReference>
<keyword evidence="5" id="KW-1185">Reference proteome</keyword>
<evidence type="ECO:0000313" key="5">
    <source>
        <dbReference type="Proteomes" id="UP000007635"/>
    </source>
</evidence>
<dbReference type="InterPro" id="IPR018105">
    <property type="entry name" value="Translational_control_tumour_p"/>
</dbReference>
<reference evidence="4" key="3">
    <citation type="submission" date="2025-09" db="UniProtKB">
        <authorList>
            <consortium name="Ensembl"/>
        </authorList>
    </citation>
    <scope>IDENTIFICATION</scope>
</reference>
<evidence type="ECO:0000256" key="1">
    <source>
        <dbReference type="ARBA" id="ARBA00014759"/>
    </source>
</evidence>
<dbReference type="GO" id="GO:0005509">
    <property type="term" value="F:calcium ion binding"/>
    <property type="evidence" value="ECO:0007669"/>
    <property type="project" value="TreeGrafter"/>
</dbReference>
<dbReference type="Ensembl" id="ENSGACT00000044870.1">
    <property type="protein sequence ID" value="ENSGACP00000043790.1"/>
    <property type="gene ID" value="ENSGACG00000006855.2"/>
</dbReference>
<sequence>MIIYKCVISNDEMFSDSFKIIESDDGIFYEVEGKMVTRTEGFDDSLIGANASAEEASEGTDTSSTSGIDIVLNHNLQETPPYDKKMYLAYIKDYVKAIKAHLEEHNPDRVAAFVAEIQKGVKKIVSNLKEYRFYLGESMNGDGMVGLLDYREDGITPYMLFFKDGLIVEKCVSTVRRHQCEVTWFIIVTHSNQCTSVQKRCCLKTLMVPGNCINCTRSLYLPLFCGPLKLN</sequence>
<dbReference type="PROSITE" id="PS51797">
    <property type="entry name" value="TCTP_3"/>
    <property type="match status" value="1"/>
</dbReference>
<organism evidence="4 5">
    <name type="scientific">Gasterosteus aculeatus aculeatus</name>
    <name type="common">three-spined stickleback</name>
    <dbReference type="NCBI Taxonomy" id="481459"/>
    <lineage>
        <taxon>Eukaryota</taxon>
        <taxon>Metazoa</taxon>
        <taxon>Chordata</taxon>
        <taxon>Craniata</taxon>
        <taxon>Vertebrata</taxon>
        <taxon>Euteleostomi</taxon>
        <taxon>Actinopterygii</taxon>
        <taxon>Neopterygii</taxon>
        <taxon>Teleostei</taxon>
        <taxon>Neoteleostei</taxon>
        <taxon>Acanthomorphata</taxon>
        <taxon>Eupercaria</taxon>
        <taxon>Perciformes</taxon>
        <taxon>Cottioidei</taxon>
        <taxon>Gasterosteales</taxon>
        <taxon>Gasterosteidae</taxon>
        <taxon>Gasterosteus</taxon>
    </lineage>
</organism>
<feature type="domain" description="TCTP" evidence="3">
    <location>
        <begin position="1"/>
        <end position="171"/>
    </location>
</feature>
<evidence type="ECO:0000259" key="3">
    <source>
        <dbReference type="PROSITE" id="PS51797"/>
    </source>
</evidence>
<reference evidence="4" key="2">
    <citation type="submission" date="2025-08" db="UniProtKB">
        <authorList>
            <consortium name="Ensembl"/>
        </authorList>
    </citation>
    <scope>IDENTIFICATION</scope>
</reference>